<sequence>MIITRPVSPCIQICRLDTTGVLCTGCFRTLSEIVQWRDLDDSQREVVWQQLDDRRQAWGRRLPSDKHC</sequence>
<accession>A0A840MLQ5</accession>
<organism evidence="1 2">
    <name type="scientific">Chitinivorax tropicus</name>
    <dbReference type="NCBI Taxonomy" id="714531"/>
    <lineage>
        <taxon>Bacteria</taxon>
        <taxon>Pseudomonadati</taxon>
        <taxon>Pseudomonadota</taxon>
        <taxon>Betaproteobacteria</taxon>
        <taxon>Chitinivorax</taxon>
    </lineage>
</organism>
<comment type="caution">
    <text evidence="1">The sequence shown here is derived from an EMBL/GenBank/DDBJ whole genome shotgun (WGS) entry which is preliminary data.</text>
</comment>
<dbReference type="PANTHER" id="PTHR35175:SF2">
    <property type="entry name" value="DUF1289 DOMAIN-CONTAINING PROTEIN"/>
    <property type="match status" value="1"/>
</dbReference>
<dbReference type="Pfam" id="PF06945">
    <property type="entry name" value="DUF1289"/>
    <property type="match status" value="1"/>
</dbReference>
<reference evidence="1 2" key="1">
    <citation type="submission" date="2020-08" db="EMBL/GenBank/DDBJ databases">
        <title>Genomic Encyclopedia of Type Strains, Phase IV (KMG-IV): sequencing the most valuable type-strain genomes for metagenomic binning, comparative biology and taxonomic classification.</title>
        <authorList>
            <person name="Goeker M."/>
        </authorList>
    </citation>
    <scope>NUCLEOTIDE SEQUENCE [LARGE SCALE GENOMIC DNA]</scope>
    <source>
        <strain evidence="1 2">DSM 27165</strain>
    </source>
</reference>
<evidence type="ECO:0000313" key="1">
    <source>
        <dbReference type="EMBL" id="MBB5017466.1"/>
    </source>
</evidence>
<dbReference type="RefSeq" id="WP_184035281.1">
    <property type="nucleotide sequence ID" value="NZ_JACHHY010000003.1"/>
</dbReference>
<gene>
    <name evidence="1" type="ORF">HNQ59_000730</name>
</gene>
<evidence type="ECO:0008006" key="3">
    <source>
        <dbReference type="Google" id="ProtNLM"/>
    </source>
</evidence>
<dbReference type="EMBL" id="JACHHY010000003">
    <property type="protein sequence ID" value="MBB5017466.1"/>
    <property type="molecule type" value="Genomic_DNA"/>
</dbReference>
<dbReference type="InterPro" id="IPR010710">
    <property type="entry name" value="DUF1289"/>
</dbReference>
<name>A0A840MLQ5_9PROT</name>
<proteinExistence type="predicted"/>
<keyword evidence="2" id="KW-1185">Reference proteome</keyword>
<dbReference type="AlphaFoldDB" id="A0A840MLQ5"/>
<dbReference type="Proteomes" id="UP000575898">
    <property type="component" value="Unassembled WGS sequence"/>
</dbReference>
<dbReference type="PANTHER" id="PTHR35175">
    <property type="entry name" value="DUF1289 DOMAIN-CONTAINING PROTEIN"/>
    <property type="match status" value="1"/>
</dbReference>
<protein>
    <recommendedName>
        <fullName evidence="3">DUF1289 domain-containing protein</fullName>
    </recommendedName>
</protein>
<evidence type="ECO:0000313" key="2">
    <source>
        <dbReference type="Proteomes" id="UP000575898"/>
    </source>
</evidence>